<evidence type="ECO:0000256" key="6">
    <source>
        <dbReference type="ARBA" id="ARBA00023136"/>
    </source>
</evidence>
<keyword evidence="5 8" id="KW-1133">Transmembrane helix</keyword>
<evidence type="ECO:0000256" key="5">
    <source>
        <dbReference type="ARBA" id="ARBA00022989"/>
    </source>
</evidence>
<feature type="chain" id="PRO_5007875116" evidence="9">
    <location>
        <begin position="19"/>
        <end position="664"/>
    </location>
</feature>
<feature type="compositionally biased region" description="Polar residues" evidence="7">
    <location>
        <begin position="579"/>
        <end position="589"/>
    </location>
</feature>
<evidence type="ECO:0000313" key="12">
    <source>
        <dbReference type="Proteomes" id="UP000076798"/>
    </source>
</evidence>
<feature type="transmembrane region" description="Helical" evidence="8">
    <location>
        <begin position="394"/>
        <end position="422"/>
    </location>
</feature>
<feature type="transmembrane region" description="Helical" evidence="8">
    <location>
        <begin position="508"/>
        <end position="528"/>
    </location>
</feature>
<feature type="transmembrane region" description="Helical" evidence="8">
    <location>
        <begin position="477"/>
        <end position="496"/>
    </location>
</feature>
<evidence type="ECO:0000256" key="9">
    <source>
        <dbReference type="SAM" id="SignalP"/>
    </source>
</evidence>
<feature type="region of interest" description="Disordered" evidence="7">
    <location>
        <begin position="579"/>
        <end position="632"/>
    </location>
</feature>
<accession>A0A166I9L4</accession>
<evidence type="ECO:0000256" key="8">
    <source>
        <dbReference type="SAM" id="Phobius"/>
    </source>
</evidence>
<dbReference type="Pfam" id="PF14558">
    <property type="entry name" value="TRP_N"/>
    <property type="match status" value="1"/>
</dbReference>
<protein>
    <submittedName>
        <fullName evidence="11">TRP-domain-containing protein</fullName>
    </submittedName>
</protein>
<feature type="transmembrane region" description="Helical" evidence="8">
    <location>
        <begin position="320"/>
        <end position="349"/>
    </location>
</feature>
<dbReference type="STRING" id="1314776.A0A166I9L4"/>
<evidence type="ECO:0000313" key="11">
    <source>
        <dbReference type="EMBL" id="KZT43540.1"/>
    </source>
</evidence>
<dbReference type="EMBL" id="KV428007">
    <property type="protein sequence ID" value="KZT43540.1"/>
    <property type="molecule type" value="Genomic_DNA"/>
</dbReference>
<sequence length="664" mass="72090">MRLSLFFQLSSLLALSFAHDDSLFTSSVSYCAPPEAILIRQFDISYFASNDSVVFNVTAASVAPNLNVSAMVLLNVYGMKPVNISLDFCHVLGNVLCPLPQYNFSGSGSIPLPQGVDVASHVPSIAYKIPDLEAFAQVTLIDTSTQQVKACVQSTLSNGWSTRQPAVSWATGGLAFLALIACLWYSSAEGSTSLAPQRFIDLMFLYQHIGSTGLLNLNYPVVFTSYTLNFSWALGLFAGSTAIQNAIDSMRRRTGGNGQAAVGVIETVNRKFSPYNDVVVPSPLTRRFVSPPVEIETSGNSLSAGIPTYTNSLGIAATDAFMSVFFTAIILFAIVLVLSLFLLGGVALYARITGKATSSHLKFWARANFLRLSLITFGPIFIFSFYQWTLHDSWLSIVLSVIVCLVVGVTVVVNAIFLLIAIRRSSPDEIDRHMPSRALFSPLYGAYRLSRYWYFIPVFAASFLKSLFVGFGQKSGTVQVIGLLAIESLLGLLTIFARPCRTRRSDTLTIYLCVIRVVSTGLLIPFIAHLEVKPIPRVAIGLVNAVILSVTVVIMFIAIVLNLLPWSSMWRSLRRKNGSMESLPSNASNSDEKSIISSHDRPLNPTPPASHSLPLEMSEPSSQSAHHANNHLLPTHAGAISPALSSASSYTSYGHELGSPRSFS</sequence>
<reference evidence="11 12" key="1">
    <citation type="journal article" date="2016" name="Mol. Biol. Evol.">
        <title>Comparative Genomics of Early-Diverging Mushroom-Forming Fungi Provides Insights into the Origins of Lignocellulose Decay Capabilities.</title>
        <authorList>
            <person name="Nagy L.G."/>
            <person name="Riley R."/>
            <person name="Tritt A."/>
            <person name="Adam C."/>
            <person name="Daum C."/>
            <person name="Floudas D."/>
            <person name="Sun H."/>
            <person name="Yadav J.S."/>
            <person name="Pangilinan J."/>
            <person name="Larsson K.H."/>
            <person name="Matsuura K."/>
            <person name="Barry K."/>
            <person name="Labutti K."/>
            <person name="Kuo R."/>
            <person name="Ohm R.A."/>
            <person name="Bhattacharya S.S."/>
            <person name="Shirouzu T."/>
            <person name="Yoshinaga Y."/>
            <person name="Martin F.M."/>
            <person name="Grigoriev I.V."/>
            <person name="Hibbett D.S."/>
        </authorList>
    </citation>
    <scope>NUCLEOTIDE SEQUENCE [LARGE SCALE GENOMIC DNA]</scope>
    <source>
        <strain evidence="11 12">HHB10207 ss-3</strain>
    </source>
</reference>
<feature type="transmembrane region" description="Helical" evidence="8">
    <location>
        <begin position="540"/>
        <end position="566"/>
    </location>
</feature>
<dbReference type="Proteomes" id="UP000076798">
    <property type="component" value="Unassembled WGS sequence"/>
</dbReference>
<dbReference type="AlphaFoldDB" id="A0A166I9L4"/>
<comment type="subcellular location">
    <subcellularLocation>
        <location evidence="1">Membrane</location>
        <topology evidence="1">Multi-pass membrane protein</topology>
    </subcellularLocation>
</comment>
<dbReference type="SMART" id="SM01320">
    <property type="entry name" value="TRP_N"/>
    <property type="match status" value="1"/>
</dbReference>
<gene>
    <name evidence="11" type="ORF">SISSUDRAFT_1039969</name>
</gene>
<keyword evidence="3 8" id="KW-0812">Transmembrane</keyword>
<evidence type="ECO:0000259" key="10">
    <source>
        <dbReference type="SMART" id="SM01320"/>
    </source>
</evidence>
<dbReference type="PANTHER" id="PTHR31145:SF2">
    <property type="entry name" value="FLAVIN CARRIER PROTEIN 2"/>
    <property type="match status" value="1"/>
</dbReference>
<keyword evidence="12" id="KW-1185">Reference proteome</keyword>
<evidence type="ECO:0000256" key="7">
    <source>
        <dbReference type="SAM" id="MobiDB-lite"/>
    </source>
</evidence>
<dbReference type="PANTHER" id="PTHR31145">
    <property type="entry name" value="INTEGRAL MEMBRANE PROTEIN (AFU_ORTHOLOGUE AFUA_7G01610)"/>
    <property type="match status" value="1"/>
</dbReference>
<feature type="compositionally biased region" description="Basic and acidic residues" evidence="7">
    <location>
        <begin position="590"/>
        <end position="602"/>
    </location>
</feature>
<dbReference type="InterPro" id="IPR010308">
    <property type="entry name" value="TRP_C"/>
</dbReference>
<dbReference type="GO" id="GO:0016020">
    <property type="term" value="C:membrane"/>
    <property type="evidence" value="ECO:0007669"/>
    <property type="project" value="UniProtKB-SubCell"/>
</dbReference>
<feature type="domain" description="ML-like" evidence="10">
    <location>
        <begin position="21"/>
        <end position="163"/>
    </location>
</feature>
<keyword evidence="4 9" id="KW-0732">Signal</keyword>
<evidence type="ECO:0000256" key="2">
    <source>
        <dbReference type="ARBA" id="ARBA00010642"/>
    </source>
</evidence>
<dbReference type="OrthoDB" id="2115177at2759"/>
<evidence type="ECO:0000256" key="1">
    <source>
        <dbReference type="ARBA" id="ARBA00004141"/>
    </source>
</evidence>
<organism evidence="11 12">
    <name type="scientific">Sistotremastrum suecicum HHB10207 ss-3</name>
    <dbReference type="NCBI Taxonomy" id="1314776"/>
    <lineage>
        <taxon>Eukaryota</taxon>
        <taxon>Fungi</taxon>
        <taxon>Dikarya</taxon>
        <taxon>Basidiomycota</taxon>
        <taxon>Agaricomycotina</taxon>
        <taxon>Agaricomycetes</taxon>
        <taxon>Sistotremastrales</taxon>
        <taxon>Sistotremastraceae</taxon>
        <taxon>Sistotremastrum</taxon>
    </lineage>
</organism>
<feature type="signal peptide" evidence="9">
    <location>
        <begin position="1"/>
        <end position="18"/>
    </location>
</feature>
<feature type="transmembrane region" description="Helical" evidence="8">
    <location>
        <begin position="369"/>
        <end position="388"/>
    </location>
</feature>
<evidence type="ECO:0000256" key="3">
    <source>
        <dbReference type="ARBA" id="ARBA00022692"/>
    </source>
</evidence>
<comment type="similarity">
    <text evidence="2">Belongs to the transient receptor potential (TRP) ion channel family.</text>
</comment>
<feature type="transmembrane region" description="Helical" evidence="8">
    <location>
        <begin position="452"/>
        <end position="471"/>
    </location>
</feature>
<dbReference type="GO" id="GO:0055085">
    <property type="term" value="P:transmembrane transport"/>
    <property type="evidence" value="ECO:0007669"/>
    <property type="project" value="TreeGrafter"/>
</dbReference>
<dbReference type="GO" id="GO:0009272">
    <property type="term" value="P:fungal-type cell wall biogenesis"/>
    <property type="evidence" value="ECO:0007669"/>
    <property type="project" value="TreeGrafter"/>
</dbReference>
<dbReference type="Pfam" id="PF06011">
    <property type="entry name" value="TRP"/>
    <property type="match status" value="1"/>
</dbReference>
<keyword evidence="6 8" id="KW-0472">Membrane</keyword>
<dbReference type="InterPro" id="IPR032800">
    <property type="entry name" value="TRP_N"/>
</dbReference>
<name>A0A166I9L4_9AGAM</name>
<proteinExistence type="inferred from homology"/>
<evidence type="ECO:0000256" key="4">
    <source>
        <dbReference type="ARBA" id="ARBA00022729"/>
    </source>
</evidence>
<dbReference type="InterPro" id="IPR040241">
    <property type="entry name" value="TRP_Flc/Pkd2-like"/>
</dbReference>